<feature type="region of interest" description="Disordered" evidence="1">
    <location>
        <begin position="152"/>
        <end position="171"/>
    </location>
</feature>
<name>A0A8H1LKT3_9ACTN</name>
<accession>A0A8H1LKT3</accession>
<dbReference type="Proteomes" id="UP000298111">
    <property type="component" value="Unassembled WGS sequence"/>
</dbReference>
<dbReference type="InterPro" id="IPR045729">
    <property type="entry name" value="DUF6083"/>
</dbReference>
<reference evidence="2 3" key="1">
    <citation type="submission" date="2018-10" db="EMBL/GenBank/DDBJ databases">
        <title>Isolation of pseudouridimycin from Streptomyces albus DSM 40763.</title>
        <authorList>
            <person name="Rosenqvist P."/>
            <person name="Metsae-Ketelae M."/>
            <person name="Virta P."/>
        </authorList>
    </citation>
    <scope>NUCLEOTIDE SEQUENCE [LARGE SCALE GENOMIC DNA]</scope>
    <source>
        <strain evidence="2 3">DSM 40763</strain>
    </source>
</reference>
<evidence type="ECO:0000313" key="2">
    <source>
        <dbReference type="EMBL" id="TGG86273.1"/>
    </source>
</evidence>
<evidence type="ECO:0000313" key="3">
    <source>
        <dbReference type="Proteomes" id="UP000298111"/>
    </source>
</evidence>
<dbReference type="RefSeq" id="WP_016471451.1">
    <property type="nucleotide sequence ID" value="NZ_CP103060.1"/>
</dbReference>
<sequence>MGDPLRCRACRRPDPTTVDHDIPFGPQCARCWAGAEIRCANRQALDEYAAAPPPPAEPRCRHCETLQDRYETGYDRWVLLEPGTALPWHLIPLGHRWTLAGDGKAVNLGTRRLPGGVRCRFPHALVCPCDEQPEVLRPFFTALWEEDEHRYRSHRPPGIDDFPGTDPPAYG</sequence>
<gene>
    <name evidence="2" type="ORF">D8771_07825</name>
</gene>
<protein>
    <submittedName>
        <fullName evidence="2">Uncharacterized protein</fullName>
    </submittedName>
</protein>
<dbReference type="Pfam" id="PF19561">
    <property type="entry name" value="DUF6083"/>
    <property type="match status" value="1"/>
</dbReference>
<dbReference type="GeneID" id="75179733"/>
<proteinExistence type="predicted"/>
<evidence type="ECO:0000256" key="1">
    <source>
        <dbReference type="SAM" id="MobiDB-lite"/>
    </source>
</evidence>
<dbReference type="AlphaFoldDB" id="A0A8H1LKT3"/>
<comment type="caution">
    <text evidence="2">The sequence shown here is derived from an EMBL/GenBank/DDBJ whole genome shotgun (WGS) entry which is preliminary data.</text>
</comment>
<dbReference type="EMBL" id="RCIY01000040">
    <property type="protein sequence ID" value="TGG86273.1"/>
    <property type="molecule type" value="Genomic_DNA"/>
</dbReference>
<organism evidence="2 3">
    <name type="scientific">Streptomyces albus</name>
    <dbReference type="NCBI Taxonomy" id="1888"/>
    <lineage>
        <taxon>Bacteria</taxon>
        <taxon>Bacillati</taxon>
        <taxon>Actinomycetota</taxon>
        <taxon>Actinomycetes</taxon>
        <taxon>Kitasatosporales</taxon>
        <taxon>Streptomycetaceae</taxon>
        <taxon>Streptomyces</taxon>
    </lineage>
</organism>